<keyword evidence="2 7" id="KW-0696">RNA-directed RNA polymerase</keyword>
<evidence type="ECO:0000256" key="6">
    <source>
        <dbReference type="ARBA" id="ARBA00048744"/>
    </source>
</evidence>
<dbReference type="GO" id="GO:0006351">
    <property type="term" value="P:DNA-templated transcription"/>
    <property type="evidence" value="ECO:0007669"/>
    <property type="project" value="InterPro"/>
</dbReference>
<evidence type="ECO:0000256" key="7">
    <source>
        <dbReference type="RuleBase" id="RU364050"/>
    </source>
</evidence>
<dbReference type="InterPro" id="IPR001795">
    <property type="entry name" value="RNA-dir_pol_luteovirus"/>
</dbReference>
<dbReference type="InterPro" id="IPR043502">
    <property type="entry name" value="DNA/RNA_pol_sf"/>
</dbReference>
<keyword evidence="7" id="KW-0693">Viral RNA replication</keyword>
<dbReference type="GO" id="GO:0000166">
    <property type="term" value="F:nucleotide binding"/>
    <property type="evidence" value="ECO:0007669"/>
    <property type="project" value="UniProtKB-KW"/>
</dbReference>
<protein>
    <recommendedName>
        <fullName evidence="7">RNA-directed RNA polymerase</fullName>
        <ecNumber evidence="7">2.7.7.48</ecNumber>
    </recommendedName>
</protein>
<accession>Q8JPV8</accession>
<evidence type="ECO:0000256" key="2">
    <source>
        <dbReference type="ARBA" id="ARBA00022484"/>
    </source>
</evidence>
<evidence type="ECO:0000256" key="4">
    <source>
        <dbReference type="ARBA" id="ARBA00022695"/>
    </source>
</evidence>
<evidence type="ECO:0000256" key="3">
    <source>
        <dbReference type="ARBA" id="ARBA00022679"/>
    </source>
</evidence>
<dbReference type="EMBL" id="AF525216">
    <property type="protein sequence ID" value="AAM77694.1"/>
    <property type="molecule type" value="Genomic_RNA"/>
</dbReference>
<sequence length="1032" mass="117281">MGSYAGKTRTGFVYTYFSPNFLSSFNVSEPIFHKAINLTPPYDDTSQTVIQNLSMPQMLSFDPYYESTFYVVSADNEWIPTSGPAWKVPYLENVVKRSGRRLLAELRIASNNGSGDRTFLTTCKTRKGRHYAYFSAALGGKILEFVCAPLSSISLQGGQTIYAPIQLQDAIPVRREDPVPGSIYAVFKFFSEPKAWEIRALKSYKVRFQDLPSHIVISELKERAARSYIGSRGYVDTGFKALDIYIDILSQMELPKYIHEFLVLLRGKVCEVSRLYKKEQVFIILLTVFSELTAIVRHRGNKSTGSMGRMWTLLSDFETLLGKVSYKNPSIIEEQVVPWLTSDPIPRTPDFYSTYFKMAVQFMHRTFVPVTLRSAPPLTFYEYCARSELWGTTGSGYIGYGKRSFNKWSIYGAYPTEEIYRLALYGDNPPLKPLEKPELTKVRAVISASFQSYILMSYLEYIMADTLVDKAFTTTLMNDRQLENLERHMMTMTGGVRVPVDQSNFDRQPDLVQIGIWQQLLFHLASASAPYRARDSVSLVISRLASTTTFPNLKVRMSDGDKRVLHGLPSGWKWTALLGALINVTQLLTMAELSNTLASLRSTVVQGDDIALSMTDREQATQLVDTYARQGFEVNPKKFWISPDRDEFLRRVATPGIVAGYPARMMIKLLYQLTEPEEPSHYISMLPKLAKVPNMVREYVSPRSDVPWSETVEELDWREALAILRHRPARTSELVTQWLQLIGRFTAAHPDKRALTLLYHWFVRDLTHATKIKKRNLLVLLQQPGFWGGYSQSLVGLLRTTHLADMIVSELDIGLPGPRATSNRFGTSPTSLAPHYLTLIVPSSVHVQSQKELDLWGLCRSSIYAKHYSNIFRYYKLTLPTLVLWAQRLGDKHVTDFIRSVTLGSEIPKYDPHTRLFTSNGVSVGTLIRIRVRHFTHRVLRRETPKCIPVIVGLYREQTLSVPESVRLSEPDKILSSLQRASGYSLSLVKKILQITRKPVDHPVDARFSQAFPNNWSDLARTAGTFLLTVPA</sequence>
<comment type="catalytic activity">
    <reaction evidence="6 7">
        <text>RNA(n) + a ribonucleoside 5'-triphosphate = RNA(n+1) + diphosphate</text>
        <dbReference type="Rhea" id="RHEA:21248"/>
        <dbReference type="Rhea" id="RHEA-COMP:14527"/>
        <dbReference type="Rhea" id="RHEA-COMP:17342"/>
        <dbReference type="ChEBI" id="CHEBI:33019"/>
        <dbReference type="ChEBI" id="CHEBI:61557"/>
        <dbReference type="ChEBI" id="CHEBI:140395"/>
        <dbReference type="EC" id="2.7.7.48"/>
    </reaction>
</comment>
<evidence type="ECO:0000313" key="8">
    <source>
        <dbReference type="EMBL" id="AAM77694.1"/>
    </source>
</evidence>
<comment type="similarity">
    <text evidence="1">Belongs to the totiviridae RNA-directed RNA polymerase family.</text>
</comment>
<reference evidence="8" key="1">
    <citation type="submission" date="2002-06" db="EMBL/GenBank/DDBJ databases">
        <title>Genomic sequence of giardiavirus in Giardia lamblia isolated from human in China.</title>
        <authorList>
            <person name="Tian Z."/>
            <person name="Zhang X."/>
            <person name="Li J."/>
            <person name="Yin J."/>
            <person name="Yang J."/>
        </authorList>
    </citation>
    <scope>NUCLEOTIDE SEQUENCE</scope>
</reference>
<evidence type="ECO:0000256" key="1">
    <source>
        <dbReference type="ARBA" id="ARBA00010455"/>
    </source>
</evidence>
<keyword evidence="3 7" id="KW-0808">Transferase</keyword>
<evidence type="ECO:0000256" key="5">
    <source>
        <dbReference type="ARBA" id="ARBA00022741"/>
    </source>
</evidence>
<keyword evidence="5 7" id="KW-0547">Nucleotide-binding</keyword>
<reference evidence="8" key="2">
    <citation type="journal article" date="2005" name="Exp. Parasitol.">
        <title>Giardia lamblia: stable expression of green fluorescent protein mediated by giardiavirus.</title>
        <authorList>
            <person name="Liu Q."/>
            <person name="Zhang X."/>
            <person name="Li J."/>
            <person name="Ying J."/>
            <person name="Chen L."/>
            <person name="Zhao Y."/>
            <person name="Wei F."/>
            <person name="Wu T."/>
        </authorList>
    </citation>
    <scope>NUCLEOTIDE SEQUENCE</scope>
</reference>
<dbReference type="GO" id="GO:0003968">
    <property type="term" value="F:RNA-directed RNA polymerase activity"/>
    <property type="evidence" value="ECO:0007669"/>
    <property type="project" value="UniProtKB-KW"/>
</dbReference>
<proteinExistence type="inferred from homology"/>
<dbReference type="Pfam" id="PF02123">
    <property type="entry name" value="RdRP_4"/>
    <property type="match status" value="1"/>
</dbReference>
<dbReference type="SUPFAM" id="SSF56672">
    <property type="entry name" value="DNA/RNA polymerases"/>
    <property type="match status" value="1"/>
</dbReference>
<name>Q8JPV8_9VIRU</name>
<organism evidence="8">
    <name type="scientific">Giardia lamblia virus</name>
    <dbReference type="NCBI Taxonomy" id="29255"/>
    <lineage>
        <taxon>Viruses</taxon>
        <taxon>Riboviria</taxon>
        <taxon>Orthornavirae</taxon>
        <taxon>Duplornaviricota</taxon>
        <taxon>Chrymotiviricetes</taxon>
        <taxon>Ghabrivirales</taxon>
        <taxon>Betatotivirineae</taxon>
        <taxon>Giardiaviridae</taxon>
        <taxon>Giardiavirus</taxon>
        <taxon>Giardiavirus ichi</taxon>
    </lineage>
</organism>
<dbReference type="EC" id="2.7.7.48" evidence="7"/>
<dbReference type="GO" id="GO:0003723">
    <property type="term" value="F:RNA binding"/>
    <property type="evidence" value="ECO:0007669"/>
    <property type="project" value="InterPro"/>
</dbReference>
<keyword evidence="4 7" id="KW-0548">Nucleotidyltransferase</keyword>